<sequence>MKYSLGKFCLLILCFILATLSITQATAYTDVADNSKVLDINDREALYQAKQAFEANKETQDYSYADQFRQLTQLGLIHNEGLQVNSLLKTAYEKMEDRTPQNLIQTAKALRYGIPVHEAIAKAIEQQSSLLSYSLYTLMRLGKAGVFDSHRAPLFEVAYDCGASPVVLNGGGPLHYLSSPYPTDELEQQTLFMQECKMSEQLQRQVGQEGGMSAELKRLASQFDDLEASDFAMKRSEIFTAFAINHPSEVIEPMNLIKDAIFTARKNEGMMHLLLFKGARKYQFFLLGAYKEKLNLFYVADDKRPTPVVVFSMPEDVSEYFLAEAIHEIMNGKKERDRVPALESSALMLNSKEASHFISGPDGNPQAEP</sequence>
<organism evidence="2 3">
    <name type="scientific">Endozoicomonas euniceicola</name>
    <dbReference type="NCBI Taxonomy" id="1234143"/>
    <lineage>
        <taxon>Bacteria</taxon>
        <taxon>Pseudomonadati</taxon>
        <taxon>Pseudomonadota</taxon>
        <taxon>Gammaproteobacteria</taxon>
        <taxon>Oceanospirillales</taxon>
        <taxon>Endozoicomonadaceae</taxon>
        <taxon>Endozoicomonas</taxon>
    </lineage>
</organism>
<gene>
    <name evidence="2" type="ORF">NX720_14550</name>
</gene>
<dbReference type="Proteomes" id="UP001163255">
    <property type="component" value="Chromosome"/>
</dbReference>
<keyword evidence="3" id="KW-1185">Reference proteome</keyword>
<evidence type="ECO:0000313" key="3">
    <source>
        <dbReference type="Proteomes" id="UP001163255"/>
    </source>
</evidence>
<dbReference type="EMBL" id="CP103300">
    <property type="protein sequence ID" value="UYM14127.1"/>
    <property type="molecule type" value="Genomic_DNA"/>
</dbReference>
<reference evidence="2" key="1">
    <citation type="submission" date="2022-10" db="EMBL/GenBank/DDBJ databases">
        <title>Completed Genome Sequence of two octocoral isolated bacterium, Endozoicomonas euniceicola EF212T and Endozoicomonas gorgoniicola PS125T.</title>
        <authorList>
            <person name="Chiou Y.-J."/>
            <person name="Chen Y.-H."/>
        </authorList>
    </citation>
    <scope>NUCLEOTIDE SEQUENCE</scope>
    <source>
        <strain evidence="2">EF212</strain>
    </source>
</reference>
<evidence type="ECO:0000313" key="2">
    <source>
        <dbReference type="EMBL" id="UYM14127.1"/>
    </source>
</evidence>
<dbReference type="RefSeq" id="WP_262595530.1">
    <property type="nucleotide sequence ID" value="NZ_CP103300.1"/>
</dbReference>
<evidence type="ECO:0000256" key="1">
    <source>
        <dbReference type="SAM" id="SignalP"/>
    </source>
</evidence>
<feature type="signal peptide" evidence="1">
    <location>
        <begin position="1"/>
        <end position="27"/>
    </location>
</feature>
<protein>
    <submittedName>
        <fullName evidence="2">Uncharacterized protein</fullName>
    </submittedName>
</protein>
<accession>A0ABY6GN23</accession>
<keyword evidence="1" id="KW-0732">Signal</keyword>
<proteinExistence type="predicted"/>
<feature type="chain" id="PRO_5045268293" evidence="1">
    <location>
        <begin position="28"/>
        <end position="369"/>
    </location>
</feature>
<name>A0ABY6GN23_9GAMM</name>